<name>A0A0A1WS57_ZEUCU</name>
<organism evidence="2">
    <name type="scientific">Zeugodacus cucurbitae</name>
    <name type="common">Melon fruit fly</name>
    <name type="synonym">Bactrocera cucurbitae</name>
    <dbReference type="NCBI Taxonomy" id="28588"/>
    <lineage>
        <taxon>Eukaryota</taxon>
        <taxon>Metazoa</taxon>
        <taxon>Ecdysozoa</taxon>
        <taxon>Arthropoda</taxon>
        <taxon>Hexapoda</taxon>
        <taxon>Insecta</taxon>
        <taxon>Pterygota</taxon>
        <taxon>Neoptera</taxon>
        <taxon>Endopterygota</taxon>
        <taxon>Diptera</taxon>
        <taxon>Brachycera</taxon>
        <taxon>Muscomorpha</taxon>
        <taxon>Tephritoidea</taxon>
        <taxon>Tephritidae</taxon>
        <taxon>Zeugodacus</taxon>
        <taxon>Zeugodacus</taxon>
    </lineage>
</organism>
<feature type="signal peptide" evidence="1">
    <location>
        <begin position="1"/>
        <end position="22"/>
    </location>
</feature>
<evidence type="ECO:0000256" key="1">
    <source>
        <dbReference type="SAM" id="SignalP"/>
    </source>
</evidence>
<dbReference type="AlphaFoldDB" id="A0A0A1WS57"/>
<reference evidence="2" key="2">
    <citation type="journal article" date="2015" name="Gigascience">
        <title>Reconstructing a comprehensive transcriptome assembly of a white-pupal translocated strain of the pest fruit fly Bactrocera cucurbitae.</title>
        <authorList>
            <person name="Sim S.B."/>
            <person name="Calla B."/>
            <person name="Hall B."/>
            <person name="DeRego T."/>
            <person name="Geib S.M."/>
        </authorList>
    </citation>
    <scope>NUCLEOTIDE SEQUENCE</scope>
</reference>
<keyword evidence="1" id="KW-0732">Signal</keyword>
<accession>A0A0A1WS57</accession>
<feature type="chain" id="PRO_5001994109" evidence="1">
    <location>
        <begin position="23"/>
        <end position="221"/>
    </location>
</feature>
<gene>
    <name evidence="2" type="primary">TK1782</name>
    <name evidence="2" type="ORF">g.20155</name>
</gene>
<reference evidence="2" key="1">
    <citation type="submission" date="2014-11" db="EMBL/GenBank/DDBJ databases">
        <authorList>
            <person name="Geib S."/>
        </authorList>
    </citation>
    <scope>NUCLEOTIDE SEQUENCE</scope>
</reference>
<sequence>MDCFKIFFVIVQLAAIARISVCEEISDRCKILQTTEMKRICIGKYPMEISYRYRDALMDIGAKYAIFQFIDRSGSHYYIAHFSSPLMGCVKAKAIKPLKYSCTTEDDKTEEIEIRSGIVMCLTENMHMADELLTFCGKEQMNPSEFVVLQYTIGPKSLTASSTNAAAFRMHSYLLVATILNCLNIRHMKIKFVGVIIGDYQRMPLQREAKKVKNKNIYKIV</sequence>
<proteinExistence type="predicted"/>
<evidence type="ECO:0000313" key="2">
    <source>
        <dbReference type="EMBL" id="JAD01310.1"/>
    </source>
</evidence>
<dbReference type="EMBL" id="GBXI01012982">
    <property type="protein sequence ID" value="JAD01310.1"/>
    <property type="molecule type" value="Transcribed_RNA"/>
</dbReference>
<protein>
    <submittedName>
        <fullName evidence="2">Uncharacterized serpin-like protein TK1782</fullName>
    </submittedName>
</protein>